<evidence type="ECO:0000256" key="1">
    <source>
        <dbReference type="SAM" id="MobiDB-lite"/>
    </source>
</evidence>
<evidence type="ECO:0000259" key="2">
    <source>
        <dbReference type="SMART" id="SM00128"/>
    </source>
</evidence>
<proteinExistence type="predicted"/>
<feature type="domain" description="Inositol polyphosphate-related phosphatase" evidence="2">
    <location>
        <begin position="533"/>
        <end position="799"/>
    </location>
</feature>
<keyword evidence="4" id="KW-1185">Reference proteome</keyword>
<dbReference type="InterPro" id="IPR046985">
    <property type="entry name" value="IP5"/>
</dbReference>
<comment type="caution">
    <text evidence="3">The sequence shown here is derived from an EMBL/GenBank/DDBJ whole genome shotgun (WGS) entry which is preliminary data.</text>
</comment>
<sequence>MSTDDLRRPLSPRAGVDAGAAMHPASAQRFSWSRGSLTRLGEVWQREEFPGHCGRPGGEPSAHWAEFLRPPRIGDPVPAPDKATSSAGGMPDCAPGTIPNSSLTCNGFGAYFRVWGTHVNKRYNRVYLRFCRQYLFCEEMAAILDMQRRKEAEADNEMKEGIKMMGTTLFRWKPDFDTAKDHFDRAAVCYKTANLPDKAIEAYKRASEACYKGERYRLFPLKRQRNLEKAAVLASTTERAPQAAALYTQASRLFRENANPDKAAEMLMKGARSLEQSNPEEAANLVNQAIEVYETEDRDVFSEDAFRLLIAIEMRAGRVQECIGVMRRRLEMCVRLGRLENAYKCVLGMVCMHLHLGDTVAAQAVYTEFHELPNFLGTEEDISCSEFISACDQHDEDAFTRAKARQVVVFLDPLVAKLAKPAACLPLDRLFALQNTKYGHKRHSCQTSFDPERIIRLSVKVNAFSATLKDIDTVHLNEITKVEVPADSKSKLTLRLATRNPIELDFKTSQARAGMLERLEGLIPPTARTSGTENLRVFCGTFNCGDAPPPYETMSQWLQPGYDLYVVAAQECAYTPRKEHATAAADWFAAVAGALGPDYVEVCIENLWEIRLGVYTRRDLRSHISHVQVRDAHDLATGTEATGVAHLAGNKGGVAAVLRYNSSTFCFVGSHLAAHQAETANRNANYVEILQGLQQFGSRGVDLSNQFDHVFWMGDLNYRIDLPREEVMRLIEARDYAALKAQDQLLRERREKRVFVGFQEGEIDFQPTYRYCRGSRIYSDEVQNAHPGLVRSCAVAFAARLRR</sequence>
<feature type="region of interest" description="Disordered" evidence="1">
    <location>
        <begin position="1"/>
        <end position="27"/>
    </location>
</feature>
<dbReference type="SUPFAM" id="SSF48452">
    <property type="entry name" value="TPR-like"/>
    <property type="match status" value="1"/>
</dbReference>
<protein>
    <submittedName>
        <fullName evidence="3">Inositol 5-phosphatase 1</fullName>
    </submittedName>
</protein>
<dbReference type="SMART" id="SM00128">
    <property type="entry name" value="IPPc"/>
    <property type="match status" value="1"/>
</dbReference>
<dbReference type="Proteomes" id="UP001141327">
    <property type="component" value="Unassembled WGS sequence"/>
</dbReference>
<reference evidence="3" key="1">
    <citation type="journal article" date="2022" name="bioRxiv">
        <title>Genomics of Preaxostyla Flagellates Illuminates Evolutionary Transitions and the Path Towards Mitochondrial Loss.</title>
        <authorList>
            <person name="Novak L.V.F."/>
            <person name="Treitli S.C."/>
            <person name="Pyrih J."/>
            <person name="Halakuc P."/>
            <person name="Pipaliya S.V."/>
            <person name="Vacek V."/>
            <person name="Brzon O."/>
            <person name="Soukal P."/>
            <person name="Eme L."/>
            <person name="Dacks J.B."/>
            <person name="Karnkowska A."/>
            <person name="Elias M."/>
            <person name="Hampl V."/>
        </authorList>
    </citation>
    <scope>NUCLEOTIDE SEQUENCE</scope>
    <source>
        <strain evidence="3">RCP-MX</strain>
    </source>
</reference>
<dbReference type="PANTHER" id="PTHR11200">
    <property type="entry name" value="INOSITOL 5-PHOSPHATASE"/>
    <property type="match status" value="1"/>
</dbReference>
<accession>A0ABQ8UG99</accession>
<dbReference type="InterPro" id="IPR036691">
    <property type="entry name" value="Endo/exonu/phosph_ase_sf"/>
</dbReference>
<name>A0ABQ8UG99_9EUKA</name>
<dbReference type="Gene3D" id="3.60.10.10">
    <property type="entry name" value="Endonuclease/exonuclease/phosphatase"/>
    <property type="match status" value="1"/>
</dbReference>
<organism evidence="3 4">
    <name type="scientific">Paratrimastix pyriformis</name>
    <dbReference type="NCBI Taxonomy" id="342808"/>
    <lineage>
        <taxon>Eukaryota</taxon>
        <taxon>Metamonada</taxon>
        <taxon>Preaxostyla</taxon>
        <taxon>Paratrimastigidae</taxon>
        <taxon>Paratrimastix</taxon>
    </lineage>
</organism>
<dbReference type="SUPFAM" id="SSF56219">
    <property type="entry name" value="DNase I-like"/>
    <property type="match status" value="1"/>
</dbReference>
<dbReference type="Pfam" id="PF14938">
    <property type="entry name" value="SNAP"/>
    <property type="match status" value="1"/>
</dbReference>
<dbReference type="InterPro" id="IPR011990">
    <property type="entry name" value="TPR-like_helical_dom_sf"/>
</dbReference>
<dbReference type="PANTHER" id="PTHR11200:SF291">
    <property type="entry name" value="INOSITOL 5-PHOSPHATASE"/>
    <property type="match status" value="1"/>
</dbReference>
<dbReference type="EMBL" id="JAPMOS010000031">
    <property type="protein sequence ID" value="KAJ4458289.1"/>
    <property type="molecule type" value="Genomic_DNA"/>
</dbReference>
<dbReference type="Pfam" id="PF22669">
    <property type="entry name" value="Exo_endo_phos2"/>
    <property type="match status" value="1"/>
</dbReference>
<dbReference type="Gene3D" id="1.25.40.10">
    <property type="entry name" value="Tetratricopeptide repeat domain"/>
    <property type="match status" value="1"/>
</dbReference>
<gene>
    <name evidence="3" type="ORF">PAPYR_5966</name>
</gene>
<evidence type="ECO:0000313" key="4">
    <source>
        <dbReference type="Proteomes" id="UP001141327"/>
    </source>
</evidence>
<evidence type="ECO:0000313" key="3">
    <source>
        <dbReference type="EMBL" id="KAJ4458289.1"/>
    </source>
</evidence>
<dbReference type="InterPro" id="IPR000300">
    <property type="entry name" value="IPPc"/>
</dbReference>
<feature type="region of interest" description="Disordered" evidence="1">
    <location>
        <begin position="69"/>
        <end position="93"/>
    </location>
</feature>